<accession>A0A9D4ZNB7</accession>
<gene>
    <name evidence="7" type="ORF">GOP47_0001517</name>
</gene>
<dbReference type="Proteomes" id="UP000886520">
    <property type="component" value="Chromosome 2"/>
</dbReference>
<dbReference type="InterPro" id="IPR003593">
    <property type="entry name" value="AAA+_ATPase"/>
</dbReference>
<dbReference type="SUPFAM" id="SSF52540">
    <property type="entry name" value="P-loop containing nucleoside triphosphate hydrolases"/>
    <property type="match status" value="1"/>
</dbReference>
<dbReference type="GO" id="GO:0005524">
    <property type="term" value="F:ATP binding"/>
    <property type="evidence" value="ECO:0007669"/>
    <property type="project" value="UniProtKB-KW"/>
</dbReference>
<dbReference type="InterPro" id="IPR050304">
    <property type="entry name" value="MT-severing_AAA_ATPase"/>
</dbReference>
<reference evidence="7" key="1">
    <citation type="submission" date="2021-01" db="EMBL/GenBank/DDBJ databases">
        <title>Adiantum capillus-veneris genome.</title>
        <authorList>
            <person name="Fang Y."/>
            <person name="Liao Q."/>
        </authorList>
    </citation>
    <scope>NUCLEOTIDE SEQUENCE</scope>
    <source>
        <strain evidence="7">H3</strain>
        <tissue evidence="7">Leaf</tissue>
    </source>
</reference>
<feature type="region of interest" description="Disordered" evidence="5">
    <location>
        <begin position="284"/>
        <end position="314"/>
    </location>
</feature>
<dbReference type="AlphaFoldDB" id="A0A9D4ZNB7"/>
<dbReference type="Pfam" id="PF24347">
    <property type="entry name" value="FIGL1_N"/>
    <property type="match status" value="1"/>
</dbReference>
<dbReference type="FunFam" id="1.10.8.60:FF:000022">
    <property type="entry name" value="Fidgetin like 1"/>
    <property type="match status" value="1"/>
</dbReference>
<proteinExistence type="inferred from homology"/>
<feature type="compositionally biased region" description="Low complexity" evidence="5">
    <location>
        <begin position="342"/>
        <end position="364"/>
    </location>
</feature>
<evidence type="ECO:0000256" key="2">
    <source>
        <dbReference type="ARBA" id="ARBA00022528"/>
    </source>
</evidence>
<name>A0A9D4ZNB7_ADICA</name>
<evidence type="ECO:0000256" key="5">
    <source>
        <dbReference type="SAM" id="MobiDB-lite"/>
    </source>
</evidence>
<dbReference type="SMART" id="SM00382">
    <property type="entry name" value="AAA"/>
    <property type="match status" value="1"/>
</dbReference>
<sequence length="728" mass="79221">MGSLQKTMADEEKECKQETTEGVDAGQPRTRTWKQVVDEKLQRLHSLQFGADLALDKGDAETALALGLCLLGFLESECHTPDDRTVIAPIIEDTKQRIDAARDIAAPSLDRCAFEQVNGYKNNIFKKSAGVDFNKIKQSKYFLPYTSSHLKADEHKSVDVKCDPSVSRPVLSKGEGKATQQGCLLAGKTTKSISLKSEASGESSPKVCRNLTQAKLTSLYGNGNGNAKPSAGPSRNSSGIPQKQAAEEDQIKVLKSLNAMGSRASPVFVVEEEENTYGSLRKRRKAFHSEESSCVSRGAESGAVGDGNEQESRASGFVTAKHKWAMESIQKRGSGAAQVQTSSSGFAGPSPASYSSNNNRQRSNVPKMLGMSRRGVRGNFVPPVRSNGGGAGYATTPRGAAEGLEESTRRCLELLVGPDGELPDKLKNVEPKLIEHISNEIMDQDPNVRWDDIAGLEHAKKCVTEMVIWPLLRPDIFQGCRSPGKGLLLFGPPGTGKTMIGKAIAGEAKATFFSISASSLTSKWIGEGEKLVRALFGVASCRQPAVIFIDEIDSLLSQRKSDGEHESSRRLKTQFLIEMEGCGSGIDQLLLIGATNRPQELDEAARRRLSKRLYIPLPSADARAWIVRNLLKKDGLFTLSEEDISKICAGTEGYSGSDMSNLVKEASMGPLRELLLQGTDINKLRKEEMRPVMLKDFQDALLHVKPSVSQSELGNYEDWNRQFGSHSL</sequence>
<feature type="domain" description="AAA+ ATPase" evidence="6">
    <location>
        <begin position="483"/>
        <end position="619"/>
    </location>
</feature>
<keyword evidence="4" id="KW-0067">ATP-binding</keyword>
<feature type="compositionally biased region" description="Basic and acidic residues" evidence="5">
    <location>
        <begin position="8"/>
        <end position="19"/>
    </location>
</feature>
<organism evidence="7 8">
    <name type="scientific">Adiantum capillus-veneris</name>
    <name type="common">Maidenhair fern</name>
    <dbReference type="NCBI Taxonomy" id="13818"/>
    <lineage>
        <taxon>Eukaryota</taxon>
        <taxon>Viridiplantae</taxon>
        <taxon>Streptophyta</taxon>
        <taxon>Embryophyta</taxon>
        <taxon>Tracheophyta</taxon>
        <taxon>Polypodiopsida</taxon>
        <taxon>Polypodiidae</taxon>
        <taxon>Polypodiales</taxon>
        <taxon>Pteridineae</taxon>
        <taxon>Pteridaceae</taxon>
        <taxon>Vittarioideae</taxon>
        <taxon>Adiantum</taxon>
    </lineage>
</organism>
<keyword evidence="2" id="KW-0150">Chloroplast</keyword>
<evidence type="ECO:0000259" key="6">
    <source>
        <dbReference type="SMART" id="SM00382"/>
    </source>
</evidence>
<dbReference type="InterPro" id="IPR027417">
    <property type="entry name" value="P-loop_NTPase"/>
</dbReference>
<dbReference type="PANTHER" id="PTHR23074">
    <property type="entry name" value="AAA DOMAIN-CONTAINING"/>
    <property type="match status" value="1"/>
</dbReference>
<dbReference type="FunFam" id="3.40.50.300:FF:000093">
    <property type="entry name" value="Fidgetin-like 1"/>
    <property type="match status" value="1"/>
</dbReference>
<dbReference type="InterPro" id="IPR041569">
    <property type="entry name" value="AAA_lid_3"/>
</dbReference>
<evidence type="ECO:0000256" key="3">
    <source>
        <dbReference type="ARBA" id="ARBA00022741"/>
    </source>
</evidence>
<evidence type="ECO:0000256" key="1">
    <source>
        <dbReference type="ARBA" id="ARBA00006914"/>
    </source>
</evidence>
<evidence type="ECO:0000256" key="4">
    <source>
        <dbReference type="ARBA" id="ARBA00022840"/>
    </source>
</evidence>
<comment type="similarity">
    <text evidence="1">Belongs to the AAA ATPase family.</text>
</comment>
<evidence type="ECO:0000313" key="8">
    <source>
        <dbReference type="Proteomes" id="UP000886520"/>
    </source>
</evidence>
<dbReference type="GO" id="GO:0016887">
    <property type="term" value="F:ATP hydrolysis activity"/>
    <property type="evidence" value="ECO:0007669"/>
    <property type="project" value="InterPro"/>
</dbReference>
<dbReference type="Gene3D" id="3.40.50.300">
    <property type="entry name" value="P-loop containing nucleotide triphosphate hydrolases"/>
    <property type="match status" value="1"/>
</dbReference>
<dbReference type="InterPro" id="IPR003959">
    <property type="entry name" value="ATPase_AAA_core"/>
</dbReference>
<comment type="caution">
    <text evidence="7">The sequence shown here is derived from an EMBL/GenBank/DDBJ whole genome shotgun (WGS) entry which is preliminary data.</text>
</comment>
<feature type="region of interest" description="Disordered" evidence="5">
    <location>
        <begin position="1"/>
        <end position="26"/>
    </location>
</feature>
<dbReference type="PANTHER" id="PTHR23074:SF17">
    <property type="entry name" value="FIDGETIN-LIKE PROTEIN 1"/>
    <property type="match status" value="1"/>
</dbReference>
<keyword evidence="8" id="KW-1185">Reference proteome</keyword>
<protein>
    <recommendedName>
        <fullName evidence="6">AAA+ ATPase domain-containing protein</fullName>
    </recommendedName>
</protein>
<dbReference type="InterPro" id="IPR015415">
    <property type="entry name" value="Spast_Vps4_C"/>
</dbReference>
<dbReference type="InterPro" id="IPR003960">
    <property type="entry name" value="ATPase_AAA_CS"/>
</dbReference>
<dbReference type="EMBL" id="JABFUD020000003">
    <property type="protein sequence ID" value="KAI5081774.1"/>
    <property type="molecule type" value="Genomic_DNA"/>
</dbReference>
<dbReference type="PROSITE" id="PS00674">
    <property type="entry name" value="AAA"/>
    <property type="match status" value="1"/>
</dbReference>
<feature type="region of interest" description="Disordered" evidence="5">
    <location>
        <begin position="219"/>
        <end position="247"/>
    </location>
</feature>
<dbReference type="InterPro" id="IPR056224">
    <property type="entry name" value="FIGL1_N"/>
</dbReference>
<dbReference type="Gene3D" id="1.10.8.60">
    <property type="match status" value="1"/>
</dbReference>
<dbReference type="Pfam" id="PF17862">
    <property type="entry name" value="AAA_lid_3"/>
    <property type="match status" value="1"/>
</dbReference>
<feature type="region of interest" description="Disordered" evidence="5">
    <location>
        <begin position="329"/>
        <end position="402"/>
    </location>
</feature>
<keyword evidence="3" id="KW-0547">Nucleotide-binding</keyword>
<dbReference type="Pfam" id="PF00004">
    <property type="entry name" value="AAA"/>
    <property type="match status" value="1"/>
</dbReference>
<evidence type="ECO:0000313" key="7">
    <source>
        <dbReference type="EMBL" id="KAI5081774.1"/>
    </source>
</evidence>
<keyword evidence="2" id="KW-0934">Plastid</keyword>
<dbReference type="Pfam" id="PF09336">
    <property type="entry name" value="Vps4_C"/>
    <property type="match status" value="1"/>
</dbReference>
<dbReference type="OrthoDB" id="10251136at2759"/>
<feature type="compositionally biased region" description="Polar residues" evidence="5">
    <location>
        <begin position="219"/>
        <end position="241"/>
    </location>
</feature>